<evidence type="ECO:0000313" key="6">
    <source>
        <dbReference type="Proteomes" id="UP001497512"/>
    </source>
</evidence>
<dbReference type="PANTHER" id="PTHR15371">
    <property type="entry name" value="TIM23"/>
    <property type="match status" value="1"/>
</dbReference>
<accession>A0ABP0T915</accession>
<keyword evidence="2" id="KW-0812">Transmembrane</keyword>
<evidence type="ECO:0000256" key="2">
    <source>
        <dbReference type="ARBA" id="ARBA00022692"/>
    </source>
</evidence>
<gene>
    <name evidence="5" type="ORF">CSSPTR1EN2_LOCUS661</name>
</gene>
<evidence type="ECO:0000313" key="5">
    <source>
        <dbReference type="EMBL" id="CAK9190107.1"/>
    </source>
</evidence>
<evidence type="ECO:0000256" key="3">
    <source>
        <dbReference type="ARBA" id="ARBA00022989"/>
    </source>
</evidence>
<keyword evidence="4" id="KW-0472">Membrane</keyword>
<comment type="subcellular location">
    <subcellularLocation>
        <location evidence="1">Membrane</location>
        <topology evidence="1">Multi-pass membrane protein</topology>
    </subcellularLocation>
</comment>
<evidence type="ECO:0000256" key="4">
    <source>
        <dbReference type="ARBA" id="ARBA00023136"/>
    </source>
</evidence>
<dbReference type="Proteomes" id="UP001497512">
    <property type="component" value="Chromosome 1"/>
</dbReference>
<protein>
    <submittedName>
        <fullName evidence="5">Uncharacterized protein</fullName>
    </submittedName>
</protein>
<reference evidence="5 6" key="1">
    <citation type="submission" date="2024-02" db="EMBL/GenBank/DDBJ databases">
        <authorList>
            <consortium name="ELIXIR-Norway"/>
            <consortium name="Elixir Norway"/>
        </authorList>
    </citation>
    <scope>NUCLEOTIDE SEQUENCE [LARGE SCALE GENOMIC DNA]</scope>
</reference>
<dbReference type="InterPro" id="IPR045238">
    <property type="entry name" value="Tim23-like"/>
</dbReference>
<keyword evidence="3" id="KW-1133">Transmembrane helix</keyword>
<keyword evidence="6" id="KW-1185">Reference proteome</keyword>
<proteinExistence type="predicted"/>
<evidence type="ECO:0000256" key="1">
    <source>
        <dbReference type="ARBA" id="ARBA00004141"/>
    </source>
</evidence>
<dbReference type="EMBL" id="OZ019893">
    <property type="protein sequence ID" value="CAK9190107.1"/>
    <property type="molecule type" value="Genomic_DNA"/>
</dbReference>
<dbReference type="PANTHER" id="PTHR15371:SF1">
    <property type="entry name" value="OUTER ENVELOPE PORE PROTEIN 16-2, CHLOROPLASTIC"/>
    <property type="match status" value="1"/>
</dbReference>
<dbReference type="Pfam" id="PF02466">
    <property type="entry name" value="Tim17"/>
    <property type="match status" value="1"/>
</dbReference>
<organism evidence="5 6">
    <name type="scientific">Sphagnum troendelagicum</name>
    <dbReference type="NCBI Taxonomy" id="128251"/>
    <lineage>
        <taxon>Eukaryota</taxon>
        <taxon>Viridiplantae</taxon>
        <taxon>Streptophyta</taxon>
        <taxon>Embryophyta</taxon>
        <taxon>Bryophyta</taxon>
        <taxon>Sphagnophytina</taxon>
        <taxon>Sphagnopsida</taxon>
        <taxon>Sphagnales</taxon>
        <taxon>Sphagnaceae</taxon>
        <taxon>Sphagnum</taxon>
    </lineage>
</organism>
<sequence>MPQAHFDATVESPHLDVLVDLGNPFLNRVFDGFVKVGGVGLVHGASLESYKLLVKEETSEKSLEKLVHRAGKEGIQWGLVAGTYSGVNYGLQQALGENNWKTTLLSGALTGATLALTEPNPRHDRVVRGALTGGAIATAAAVVRNLTD</sequence>
<name>A0ABP0T915_9BRYO</name>